<keyword evidence="3" id="KW-0597">Phosphoprotein</keyword>
<dbReference type="InterPro" id="IPR001242">
    <property type="entry name" value="Condensation_dom"/>
</dbReference>
<dbReference type="SUPFAM" id="SSF56801">
    <property type="entry name" value="Acetyl-CoA synthetase-like"/>
    <property type="match status" value="2"/>
</dbReference>
<protein>
    <submittedName>
        <fullName evidence="6">Amino acid adenylation domain-containing protein</fullName>
    </submittedName>
</protein>
<feature type="domain" description="Carrier" evidence="5">
    <location>
        <begin position="481"/>
        <end position="555"/>
    </location>
</feature>
<feature type="region of interest" description="Disordered" evidence="4">
    <location>
        <begin position="463"/>
        <end position="483"/>
    </location>
</feature>
<proteinExistence type="predicted"/>
<sequence>MSSCGYPFASAVPCPSPDRPAVRRAGREVGYRELDELADALAARIAPGQVVAVSSRDRLDYVVGLLAVLRAGGVYLPLDPDAPADRTELLLADSGAALLVADGVPAARGRQAVDVPAARGCLFYTSGTTGRPKGVLVPTSALAAHVTAVTERFGLCPQDVVLQYARPTVDVFLEQVTAALAAGACLVLPERQLMAPGELLDLLATERVTVANLSAGHFRELTAALSARAWRPGPLRLMVSGSDRLHPGTAADWHRHTGVPLLNAYGPTETVVTATVHPVAPDDAAGSDGAVPIGNVVGDRAARVLDERLRPCPPGTPGELYLGGDVLAAGYWGDPARTAERFLPDPHADTPGARLYRTGDLVRQRADGALEFLGRTDDQLKIRGFRVEPGEVEAALASCPGVTACAVTGHEGRLAAYVTGAPETVPDHARVREHLAARLPEHLLPATSTVLDSFPLTDRGKIDRRALPAPGGEAAPRGTTPPTTPAEQVIAAVWSEALGVSGVGREDNFFHLGGDSLTAVRVVGRVFDVFGPVSPYTIFEAPELAAFAAAVGGTDGGDRAPLTAAGHDRAPLSKLQRGLWFLEQWNPGTTTYSVPWVFRFDRPMDPALLHAALESVAARHESLRTVFRLDEDGPRQYVRSEAVVPFEVAEAPAERVPRLIEEAVARPLDLADGPPLRAHFFPEGPAGESVLLLIFHHIVWDEGSLPVLERELAESYAALREGRRPRAAGPPVQYADFSAWQYADPEHTEAQLSYWAEQLAGAPEGPALPPDRTRPATQAFRGACHTFAMPDSLARAVRELARDEDATPYMVLLAGLASALRRRSGETDLVIGSPVSTRNRAELNDLIGYFVNLLPLRLRPAPELSFRELVRHVREVCLGAYRHQDASFDEIVDRVLTDPPQDRNPLCQVLLEQHPLGERPLTIGDATVTRALYPHPVARFDLSVSVDDRGSGFTGRFEYDRDLFDAATMAELCDDWLTVLAAGTGLPVHRLFEIQADRTPEATALLFDGGRLDYAGLNTGANRLAHVLAARGVGRGSLVALLTERGPELVTGLLAVLKTGAAYTLLDPDFPAARLADTITDCGADLVLTHGRVEPPPLPEGGPPRLALEELAAEVAAAPGDDPGLPAGAEDLACVMFTSGSTGRPKGVAVPHRALTATYPGQEYARFGPEEVWLQCSPVSWDAFALELYGALLFGGVCVLQPGRRADPQLIAELTRRHGVTQLQLSAGLFNFLVEEYPEAFDGPHTVFTAGERASGPHVAKVLAAHPRLRVGNGYGPVESLGFTTCHPVTPADTATASVPIGRPLAGKDILVLDDGLRPVAPGETGELYAAGGGLAHGYLGRPALTAERFVARPGGRPGERLYRTGDLGRVTADGTLEIIGRADDQVKVNGFRVEPGEIEDALTRHPRVREGAVAVRTADSGEHRIAAYITTGPDGADPEEVLRWLSERLPAHLLPATCDLLDALPLNPNGKTDRTALPAPRTPAQQPPEDGPGDGLTGDERLVAEAMRTVLGHRRIRPEDNFFRIGGNSLAAVRVAMHLSRATGARIRPQLVFQARTVRAIARQLPAADTRRTHDARKADAS</sequence>
<dbReference type="GO" id="GO:0008610">
    <property type="term" value="P:lipid biosynthetic process"/>
    <property type="evidence" value="ECO:0007669"/>
    <property type="project" value="UniProtKB-ARBA"/>
</dbReference>
<dbReference type="CDD" id="cd12117">
    <property type="entry name" value="A_NRPS_Srf_like"/>
    <property type="match status" value="1"/>
</dbReference>
<dbReference type="InterPro" id="IPR023213">
    <property type="entry name" value="CAT-like_dom_sf"/>
</dbReference>
<dbReference type="GO" id="GO:0031177">
    <property type="term" value="F:phosphopantetheine binding"/>
    <property type="evidence" value="ECO:0007669"/>
    <property type="project" value="InterPro"/>
</dbReference>
<feature type="compositionally biased region" description="Low complexity" evidence="4">
    <location>
        <begin position="467"/>
        <end position="481"/>
    </location>
</feature>
<dbReference type="Proteomes" id="UP000473014">
    <property type="component" value="Unassembled WGS sequence"/>
</dbReference>
<dbReference type="GO" id="GO:0043041">
    <property type="term" value="P:amino acid activation for nonribosomal peptide biosynthetic process"/>
    <property type="evidence" value="ECO:0007669"/>
    <property type="project" value="TreeGrafter"/>
</dbReference>
<dbReference type="Gene3D" id="3.30.559.30">
    <property type="entry name" value="Nonribosomal peptide synthetase, condensation domain"/>
    <property type="match status" value="1"/>
</dbReference>
<dbReference type="InterPro" id="IPR042099">
    <property type="entry name" value="ANL_N_sf"/>
</dbReference>
<dbReference type="InterPro" id="IPR036736">
    <property type="entry name" value="ACP-like_sf"/>
</dbReference>
<evidence type="ECO:0000259" key="5">
    <source>
        <dbReference type="PROSITE" id="PS50075"/>
    </source>
</evidence>
<dbReference type="PROSITE" id="PS00012">
    <property type="entry name" value="PHOSPHOPANTETHEINE"/>
    <property type="match status" value="2"/>
</dbReference>
<dbReference type="InterPro" id="IPR020806">
    <property type="entry name" value="PKS_PP-bd"/>
</dbReference>
<dbReference type="InterPro" id="IPR025110">
    <property type="entry name" value="AMP-bd_C"/>
</dbReference>
<evidence type="ECO:0000313" key="7">
    <source>
        <dbReference type="Proteomes" id="UP000473014"/>
    </source>
</evidence>
<dbReference type="PANTHER" id="PTHR45527:SF1">
    <property type="entry name" value="FATTY ACID SYNTHASE"/>
    <property type="match status" value="1"/>
</dbReference>
<dbReference type="InterPro" id="IPR020845">
    <property type="entry name" value="AMP-binding_CS"/>
</dbReference>
<dbReference type="EMBL" id="WIXO01000001">
    <property type="protein sequence ID" value="MTE22396.1"/>
    <property type="molecule type" value="Genomic_DNA"/>
</dbReference>
<dbReference type="Gene3D" id="1.10.1200.10">
    <property type="entry name" value="ACP-like"/>
    <property type="match status" value="2"/>
</dbReference>
<dbReference type="GO" id="GO:0044550">
    <property type="term" value="P:secondary metabolite biosynthetic process"/>
    <property type="evidence" value="ECO:0007669"/>
    <property type="project" value="TreeGrafter"/>
</dbReference>
<dbReference type="SMART" id="SM00823">
    <property type="entry name" value="PKS_PP"/>
    <property type="match status" value="2"/>
</dbReference>
<dbReference type="GO" id="GO:0003824">
    <property type="term" value="F:catalytic activity"/>
    <property type="evidence" value="ECO:0007669"/>
    <property type="project" value="InterPro"/>
</dbReference>
<dbReference type="GO" id="GO:0005737">
    <property type="term" value="C:cytoplasm"/>
    <property type="evidence" value="ECO:0007669"/>
    <property type="project" value="TreeGrafter"/>
</dbReference>
<dbReference type="Gene3D" id="3.30.559.10">
    <property type="entry name" value="Chloramphenicol acetyltransferase-like domain"/>
    <property type="match status" value="1"/>
</dbReference>
<dbReference type="InterPro" id="IPR045851">
    <property type="entry name" value="AMP-bd_C_sf"/>
</dbReference>
<dbReference type="InterPro" id="IPR000873">
    <property type="entry name" value="AMP-dep_synth/lig_dom"/>
</dbReference>
<evidence type="ECO:0000256" key="3">
    <source>
        <dbReference type="ARBA" id="ARBA00022553"/>
    </source>
</evidence>
<dbReference type="Pfam" id="PF00550">
    <property type="entry name" value="PP-binding"/>
    <property type="match status" value="2"/>
</dbReference>
<dbReference type="CDD" id="cd05930">
    <property type="entry name" value="A_NRPS"/>
    <property type="match status" value="1"/>
</dbReference>
<name>A0A6G2BJV4_9ACTN</name>
<dbReference type="CDD" id="cd19531">
    <property type="entry name" value="LCL_NRPS-like"/>
    <property type="match status" value="1"/>
</dbReference>
<dbReference type="PROSITE" id="PS50075">
    <property type="entry name" value="CARRIER"/>
    <property type="match status" value="2"/>
</dbReference>
<dbReference type="SUPFAM" id="SSF52777">
    <property type="entry name" value="CoA-dependent acyltransferases"/>
    <property type="match status" value="2"/>
</dbReference>
<organism evidence="6 7">
    <name type="scientific">Streptomyces taklimakanensis</name>
    <dbReference type="NCBI Taxonomy" id="2569853"/>
    <lineage>
        <taxon>Bacteria</taxon>
        <taxon>Bacillati</taxon>
        <taxon>Actinomycetota</taxon>
        <taxon>Actinomycetes</taxon>
        <taxon>Kitasatosporales</taxon>
        <taxon>Streptomycetaceae</taxon>
        <taxon>Streptomyces</taxon>
    </lineage>
</organism>
<keyword evidence="7" id="KW-1185">Reference proteome</keyword>
<dbReference type="InterPro" id="IPR010071">
    <property type="entry name" value="AA_adenyl_dom"/>
</dbReference>
<dbReference type="RefSeq" id="WP_155072882.1">
    <property type="nucleotide sequence ID" value="NZ_WIXO01000001.1"/>
</dbReference>
<gene>
    <name evidence="6" type="ORF">F0L17_25500</name>
</gene>
<dbReference type="Pfam" id="PF13193">
    <property type="entry name" value="AMP-binding_C"/>
    <property type="match status" value="2"/>
</dbReference>
<dbReference type="Gene3D" id="3.40.50.980">
    <property type="match status" value="2"/>
</dbReference>
<feature type="domain" description="Carrier" evidence="5">
    <location>
        <begin position="1495"/>
        <end position="1570"/>
    </location>
</feature>
<dbReference type="Pfam" id="PF00668">
    <property type="entry name" value="Condensation"/>
    <property type="match status" value="1"/>
</dbReference>
<dbReference type="InterPro" id="IPR006162">
    <property type="entry name" value="Ppantetheine_attach_site"/>
</dbReference>
<dbReference type="NCBIfam" id="TIGR01733">
    <property type="entry name" value="AA-adenyl-dom"/>
    <property type="match status" value="1"/>
</dbReference>
<dbReference type="PANTHER" id="PTHR45527">
    <property type="entry name" value="NONRIBOSOMAL PEPTIDE SYNTHETASE"/>
    <property type="match status" value="1"/>
</dbReference>
<reference evidence="6 7" key="1">
    <citation type="submission" date="2019-11" db="EMBL/GenBank/DDBJ databases">
        <authorList>
            <person name="Yuan L."/>
        </authorList>
    </citation>
    <scope>NUCLEOTIDE SEQUENCE [LARGE SCALE GENOMIC DNA]</scope>
    <source>
        <strain evidence="6 7">TRM43335</strain>
    </source>
</reference>
<dbReference type="Gene3D" id="3.40.50.12780">
    <property type="entry name" value="N-terminal domain of ligase-like"/>
    <property type="match status" value="1"/>
</dbReference>
<comment type="caution">
    <text evidence="6">The sequence shown here is derived from an EMBL/GenBank/DDBJ whole genome shotgun (WGS) entry which is preliminary data.</text>
</comment>
<evidence type="ECO:0000313" key="6">
    <source>
        <dbReference type="EMBL" id="MTE22396.1"/>
    </source>
</evidence>
<feature type="region of interest" description="Disordered" evidence="4">
    <location>
        <begin position="1468"/>
        <end position="1499"/>
    </location>
</feature>
<accession>A0A6G2BJV4</accession>
<dbReference type="InterPro" id="IPR009081">
    <property type="entry name" value="PP-bd_ACP"/>
</dbReference>
<dbReference type="Gene3D" id="3.30.300.30">
    <property type="match status" value="2"/>
</dbReference>
<dbReference type="SUPFAM" id="SSF47336">
    <property type="entry name" value="ACP-like"/>
    <property type="match status" value="2"/>
</dbReference>
<dbReference type="GO" id="GO:0017000">
    <property type="term" value="P:antibiotic biosynthetic process"/>
    <property type="evidence" value="ECO:0007669"/>
    <property type="project" value="UniProtKB-ARBA"/>
</dbReference>
<evidence type="ECO:0000256" key="1">
    <source>
        <dbReference type="ARBA" id="ARBA00001957"/>
    </source>
</evidence>
<dbReference type="OrthoDB" id="2472181at2"/>
<evidence type="ECO:0000256" key="2">
    <source>
        <dbReference type="ARBA" id="ARBA00022450"/>
    </source>
</evidence>
<dbReference type="PROSITE" id="PS00455">
    <property type="entry name" value="AMP_BINDING"/>
    <property type="match status" value="1"/>
</dbReference>
<evidence type="ECO:0000256" key="4">
    <source>
        <dbReference type="SAM" id="MobiDB-lite"/>
    </source>
</evidence>
<comment type="cofactor">
    <cofactor evidence="1">
        <name>pantetheine 4'-phosphate</name>
        <dbReference type="ChEBI" id="CHEBI:47942"/>
    </cofactor>
</comment>
<keyword evidence="2" id="KW-0596">Phosphopantetheine</keyword>
<dbReference type="Gene3D" id="2.30.38.10">
    <property type="entry name" value="Luciferase, Domain 3"/>
    <property type="match status" value="1"/>
</dbReference>
<dbReference type="Pfam" id="PF00501">
    <property type="entry name" value="AMP-binding"/>
    <property type="match status" value="2"/>
</dbReference>